<feature type="domain" description="Helicase ATP-binding" evidence="4">
    <location>
        <begin position="63"/>
        <end position="244"/>
    </location>
</feature>
<dbReference type="EMBL" id="LQQC01000007">
    <property type="protein sequence ID" value="KXZ59054.1"/>
    <property type="molecule type" value="Genomic_DNA"/>
</dbReference>
<keyword evidence="6" id="KW-0347">Helicase</keyword>
<dbReference type="InterPro" id="IPR018973">
    <property type="entry name" value="MZB"/>
</dbReference>
<dbReference type="SMART" id="SM00487">
    <property type="entry name" value="DEXDc"/>
    <property type="match status" value="1"/>
</dbReference>
<evidence type="ECO:0000256" key="1">
    <source>
        <dbReference type="ARBA" id="ARBA00022741"/>
    </source>
</evidence>
<proteinExistence type="predicted"/>
<dbReference type="CDD" id="cd18797">
    <property type="entry name" value="SF2_C_Hrq"/>
    <property type="match status" value="1"/>
</dbReference>
<keyword evidence="1" id="KW-0547">Nucleotide-binding</keyword>
<dbReference type="InterPro" id="IPR011545">
    <property type="entry name" value="DEAD/DEAH_box_helicase_dom"/>
</dbReference>
<dbReference type="PROSITE" id="PS51194">
    <property type="entry name" value="HELICASE_CTER"/>
    <property type="match status" value="1"/>
</dbReference>
<dbReference type="GO" id="GO:0003724">
    <property type="term" value="F:RNA helicase activity"/>
    <property type="evidence" value="ECO:0007669"/>
    <property type="project" value="UniProtKB-EC"/>
</dbReference>
<dbReference type="Proteomes" id="UP000243589">
    <property type="component" value="Unassembled WGS sequence"/>
</dbReference>
<comment type="caution">
    <text evidence="6">The sequence shown here is derived from an EMBL/GenBank/DDBJ whole genome shotgun (WGS) entry which is preliminary data.</text>
</comment>
<dbReference type="GO" id="GO:0006289">
    <property type="term" value="P:nucleotide-excision repair"/>
    <property type="evidence" value="ECO:0007669"/>
    <property type="project" value="TreeGrafter"/>
</dbReference>
<keyword evidence="2" id="KW-0067">ATP-binding</keyword>
<dbReference type="InterPro" id="IPR001650">
    <property type="entry name" value="Helicase_C-like"/>
</dbReference>
<dbReference type="CDD" id="cd17923">
    <property type="entry name" value="DEXHc_Hrq1-like"/>
    <property type="match status" value="1"/>
</dbReference>
<feature type="region of interest" description="Disordered" evidence="3">
    <location>
        <begin position="497"/>
        <end position="540"/>
    </location>
</feature>
<dbReference type="InterPro" id="IPR014001">
    <property type="entry name" value="Helicase_ATP-bd"/>
</dbReference>
<dbReference type="InterPro" id="IPR027417">
    <property type="entry name" value="P-loop_NTPase"/>
</dbReference>
<feature type="compositionally biased region" description="Polar residues" evidence="3">
    <location>
        <begin position="506"/>
        <end position="525"/>
    </location>
</feature>
<reference evidence="6 7" key="1">
    <citation type="submission" date="2016-01" db="EMBL/GenBank/DDBJ databases">
        <title>Use of Whole Genome Sequencing to ascertain that Brevibacterium massiliense (Roux, Raoult 2009) is a later heterotypic synonym of Brevibacterium ravenspurgense (Mages 2008).</title>
        <authorList>
            <person name="Bernier A.-M."/>
            <person name="Burdz T."/>
            <person name="Huynh C."/>
            <person name="Pachecho A.L."/>
            <person name="Wiebe D."/>
            <person name="Bonner C."/>
            <person name="Bernard K."/>
        </authorList>
    </citation>
    <scope>NUCLEOTIDE SEQUENCE [LARGE SCALE GENOMIC DNA]</scope>
    <source>
        <strain evidence="6 7">CCUG56047</strain>
    </source>
</reference>
<dbReference type="EC" id="3.6.4.13" evidence="6"/>
<name>A0A150HAP6_9MICO</name>
<evidence type="ECO:0000256" key="3">
    <source>
        <dbReference type="SAM" id="MobiDB-lite"/>
    </source>
</evidence>
<evidence type="ECO:0000256" key="2">
    <source>
        <dbReference type="ARBA" id="ARBA00022840"/>
    </source>
</evidence>
<dbReference type="PANTHER" id="PTHR47957">
    <property type="entry name" value="ATP-DEPENDENT HELICASE HRQ1"/>
    <property type="match status" value="1"/>
</dbReference>
<dbReference type="PANTHER" id="PTHR47957:SF3">
    <property type="entry name" value="ATP-DEPENDENT HELICASE HRQ1"/>
    <property type="match status" value="1"/>
</dbReference>
<dbReference type="SUPFAM" id="SSF52540">
    <property type="entry name" value="P-loop containing nucleoside triphosphate hydrolases"/>
    <property type="match status" value="1"/>
</dbReference>
<dbReference type="Pfam" id="PF09369">
    <property type="entry name" value="MZB"/>
    <property type="match status" value="1"/>
</dbReference>
<dbReference type="PATRIC" id="fig|479117.4.peg.609"/>
<evidence type="ECO:0000259" key="5">
    <source>
        <dbReference type="PROSITE" id="PS51194"/>
    </source>
</evidence>
<feature type="domain" description="Helicase C-terminal" evidence="5">
    <location>
        <begin position="320"/>
        <end position="476"/>
    </location>
</feature>
<dbReference type="RefSeq" id="WP_062020160.1">
    <property type="nucleotide sequence ID" value="NZ_LQQC01000007.1"/>
</dbReference>
<dbReference type="PROSITE" id="PS51192">
    <property type="entry name" value="HELICASE_ATP_BIND_1"/>
    <property type="match status" value="1"/>
</dbReference>
<evidence type="ECO:0000313" key="6">
    <source>
        <dbReference type="EMBL" id="KXZ59054.1"/>
    </source>
</evidence>
<sequence length="838" mass="89913">MPSALTDLLTRFGERADRVTHIESIPQRQAVTGDWPDWVHDDVTAVFAGTGITKPYKHQVEAVNSIASGTDTVVATGTSSGKSLTFLVPILDSIARTRDSIRPATSIYLAPTKALSHDQLTAAKNLPLQGLRPAAFDGDASREQKDWARRWANLLFTNPDMLHRSVLPAHSRYARWFKSLRFIVVDEAHRYRGVFGSHVALVLRRLLRIAEHYGAQPVVIGASATMSEPAETFSRLTGRPATTITEDCSPRAAGEFILWEPPLLPGSDDGNLGIPSTAPTAPTTPEPTDPANTPDTSPPGSDDADDALPADAARRSTIAEAADMLTDTTCAGYRSIAFIASRKGTEALASAIRQEVETIAPELTKTIAAYRGGYLPEERRMLETALRNGKLRTVASTNALELGIDISGLDVVVMAGWPGTLAALWQQAGRAGRSGQQWSAVLIARDDPLDTYVVHHPEAIFDTPVDAGVINPANPYVLAGHLLAAAAELPLTTADFPRFDAHTHPSAHQPTADSPSAHHSTPDQPEQTEEPGGASSSQAAQLVAQLTEHGMLRARPTGWFWTKAESAAALTDIRGSGGGQVRLVEHETGQLLGTVDDASAHTQTHTGAIYVHQGIEYQVMDLDLDNSLAMVQQVSVDFTTQAQSTTEINIVETHDQFALPSGVRVFSGIVDVTDQVTSFVRKQKRTGVRLGEFELDLPARTLQTSAVWWTAPEGLIADAEVEAADLPGAVHAAEHCAIGLLPLFAGCDRWDIGGVSSDRHADTGMATVFVHDGQPGGAGFAERGFAEFRRWWQSTLDTLTSCECISGCPSCVQSPKCGNGNEPLDKDAARRLLQQMLG</sequence>
<dbReference type="Gene3D" id="3.40.50.300">
    <property type="entry name" value="P-loop containing nucleotide triphosphate hydrolases"/>
    <property type="match status" value="2"/>
</dbReference>
<dbReference type="GO" id="GO:0016787">
    <property type="term" value="F:hydrolase activity"/>
    <property type="evidence" value="ECO:0007669"/>
    <property type="project" value="UniProtKB-KW"/>
</dbReference>
<feature type="region of interest" description="Disordered" evidence="3">
    <location>
        <begin position="268"/>
        <end position="308"/>
    </location>
</feature>
<dbReference type="GO" id="GO:0043138">
    <property type="term" value="F:3'-5' DNA helicase activity"/>
    <property type="evidence" value="ECO:0007669"/>
    <property type="project" value="TreeGrafter"/>
</dbReference>
<organism evidence="6 7">
    <name type="scientific">Brevibacterium ravenspurgense</name>
    <dbReference type="NCBI Taxonomy" id="479117"/>
    <lineage>
        <taxon>Bacteria</taxon>
        <taxon>Bacillati</taxon>
        <taxon>Actinomycetota</taxon>
        <taxon>Actinomycetes</taxon>
        <taxon>Micrococcales</taxon>
        <taxon>Brevibacteriaceae</taxon>
        <taxon>Brevibacterium</taxon>
    </lineage>
</organism>
<protein>
    <submittedName>
        <fullName evidence="6">ATP-dependent RNA helicase SrmB</fullName>
        <ecNumber evidence="6">3.6.4.13</ecNumber>
    </submittedName>
</protein>
<dbReference type="GO" id="GO:0003676">
    <property type="term" value="F:nucleic acid binding"/>
    <property type="evidence" value="ECO:0007669"/>
    <property type="project" value="InterPro"/>
</dbReference>
<gene>
    <name evidence="6" type="primary">srmB_1</name>
    <name evidence="6" type="ORF">Bravens_00607</name>
</gene>
<dbReference type="GO" id="GO:0005524">
    <property type="term" value="F:ATP binding"/>
    <property type="evidence" value="ECO:0007669"/>
    <property type="project" value="UniProtKB-KW"/>
</dbReference>
<dbReference type="GO" id="GO:0036297">
    <property type="term" value="P:interstrand cross-link repair"/>
    <property type="evidence" value="ECO:0007669"/>
    <property type="project" value="TreeGrafter"/>
</dbReference>
<dbReference type="Pfam" id="PF00271">
    <property type="entry name" value="Helicase_C"/>
    <property type="match status" value="1"/>
</dbReference>
<evidence type="ECO:0000313" key="7">
    <source>
        <dbReference type="Proteomes" id="UP000243589"/>
    </source>
</evidence>
<accession>A0A150HAP6</accession>
<dbReference type="SMART" id="SM00490">
    <property type="entry name" value="HELICc"/>
    <property type="match status" value="1"/>
</dbReference>
<keyword evidence="6" id="KW-0378">Hydrolase</keyword>
<evidence type="ECO:0000259" key="4">
    <source>
        <dbReference type="PROSITE" id="PS51192"/>
    </source>
</evidence>
<keyword evidence="7" id="KW-1185">Reference proteome</keyword>
<dbReference type="Pfam" id="PF00270">
    <property type="entry name" value="DEAD"/>
    <property type="match status" value="1"/>
</dbReference>
<dbReference type="AlphaFoldDB" id="A0A150HAP6"/>